<dbReference type="Proteomes" id="UP001629113">
    <property type="component" value="Unassembled WGS sequence"/>
</dbReference>
<dbReference type="PANTHER" id="PTHR11954">
    <property type="entry name" value="D-DOPACHROME DECARBOXYLASE"/>
    <property type="match status" value="1"/>
</dbReference>
<feature type="region of interest" description="Disordered" evidence="13">
    <location>
        <begin position="261"/>
        <end position="354"/>
    </location>
</feature>
<dbReference type="EC" id="5.3.2.1" evidence="9"/>
<keyword evidence="4" id="KW-0964">Secreted</keyword>
<feature type="compositionally biased region" description="Basic and acidic residues" evidence="13">
    <location>
        <begin position="301"/>
        <end position="315"/>
    </location>
</feature>
<comment type="subcellular location">
    <subcellularLocation>
        <location evidence="1">Secreted</location>
    </subcellularLocation>
</comment>
<dbReference type="EMBL" id="JBFCZG010000008">
    <property type="protein sequence ID" value="KAL3419426.1"/>
    <property type="molecule type" value="Genomic_DNA"/>
</dbReference>
<evidence type="ECO:0000256" key="6">
    <source>
        <dbReference type="ARBA" id="ARBA00036735"/>
    </source>
</evidence>
<reference evidence="14 15" key="1">
    <citation type="submission" date="2024-06" db="EMBL/GenBank/DDBJ databases">
        <title>Complete genome of Phlyctema vagabunda strain 19-DSS-EL-015.</title>
        <authorList>
            <person name="Fiorenzani C."/>
        </authorList>
    </citation>
    <scope>NUCLEOTIDE SEQUENCE [LARGE SCALE GENOMIC DNA]</scope>
    <source>
        <strain evidence="14 15">19-DSS-EL-015</strain>
    </source>
</reference>
<evidence type="ECO:0000256" key="3">
    <source>
        <dbReference type="ARBA" id="ARBA00022514"/>
    </source>
</evidence>
<dbReference type="SUPFAM" id="SSF55331">
    <property type="entry name" value="Tautomerase/MIF"/>
    <property type="match status" value="1"/>
</dbReference>
<dbReference type="InterPro" id="IPR014347">
    <property type="entry name" value="Tautomerase/MIF_sf"/>
</dbReference>
<evidence type="ECO:0000256" key="10">
    <source>
        <dbReference type="ARBA" id="ARBA00041631"/>
    </source>
</evidence>
<evidence type="ECO:0000256" key="13">
    <source>
        <dbReference type="SAM" id="MobiDB-lite"/>
    </source>
</evidence>
<evidence type="ECO:0000313" key="14">
    <source>
        <dbReference type="EMBL" id="KAL3419426.1"/>
    </source>
</evidence>
<evidence type="ECO:0000256" key="12">
    <source>
        <dbReference type="ARBA" id="ARBA00042730"/>
    </source>
</evidence>
<gene>
    <name evidence="14" type="ORF">PVAG01_09648</name>
</gene>
<comment type="catalytic activity">
    <reaction evidence="6">
        <text>3-phenylpyruvate = enol-phenylpyruvate</text>
        <dbReference type="Rhea" id="RHEA:17097"/>
        <dbReference type="ChEBI" id="CHEBI:16815"/>
        <dbReference type="ChEBI" id="CHEBI:18005"/>
        <dbReference type="EC" id="5.3.2.1"/>
    </reaction>
</comment>
<feature type="region of interest" description="Disordered" evidence="13">
    <location>
        <begin position="59"/>
        <end position="80"/>
    </location>
</feature>
<comment type="similarity">
    <text evidence="2">Belongs to the MIF family.</text>
</comment>
<keyword evidence="5" id="KW-0413">Isomerase</keyword>
<dbReference type="Pfam" id="PF01187">
    <property type="entry name" value="MIF"/>
    <property type="match status" value="1"/>
</dbReference>
<evidence type="ECO:0000256" key="9">
    <source>
        <dbReference type="ARBA" id="ARBA00039086"/>
    </source>
</evidence>
<evidence type="ECO:0000256" key="5">
    <source>
        <dbReference type="ARBA" id="ARBA00023235"/>
    </source>
</evidence>
<organism evidence="14 15">
    <name type="scientific">Phlyctema vagabunda</name>
    <dbReference type="NCBI Taxonomy" id="108571"/>
    <lineage>
        <taxon>Eukaryota</taxon>
        <taxon>Fungi</taxon>
        <taxon>Dikarya</taxon>
        <taxon>Ascomycota</taxon>
        <taxon>Pezizomycotina</taxon>
        <taxon>Leotiomycetes</taxon>
        <taxon>Helotiales</taxon>
        <taxon>Dermateaceae</taxon>
        <taxon>Phlyctema</taxon>
    </lineage>
</organism>
<dbReference type="Gene3D" id="3.30.429.10">
    <property type="entry name" value="Macrophage Migration Inhibitory Factor"/>
    <property type="match status" value="1"/>
</dbReference>
<protein>
    <recommendedName>
        <fullName evidence="12">L-dopachrome isomerase</fullName>
        <ecNumber evidence="9">5.3.2.1</ecNumber>
        <ecNumber evidence="8">5.3.3.12</ecNumber>
    </recommendedName>
    <alternativeName>
        <fullName evidence="10">L-dopachrome tautomerase</fullName>
    </alternativeName>
    <alternativeName>
        <fullName evidence="11">Phenylpyruvate tautomerase</fullName>
    </alternativeName>
</protein>
<feature type="compositionally biased region" description="Pro residues" evidence="13">
    <location>
        <begin position="316"/>
        <end position="325"/>
    </location>
</feature>
<dbReference type="PANTHER" id="PTHR11954:SF6">
    <property type="entry name" value="MACROPHAGE MIGRATION INHIBITORY FACTOR"/>
    <property type="match status" value="1"/>
</dbReference>
<evidence type="ECO:0000313" key="15">
    <source>
        <dbReference type="Proteomes" id="UP001629113"/>
    </source>
</evidence>
<keyword evidence="3" id="KW-0202">Cytokine</keyword>
<evidence type="ECO:0000256" key="1">
    <source>
        <dbReference type="ARBA" id="ARBA00004613"/>
    </source>
</evidence>
<evidence type="ECO:0000256" key="11">
    <source>
        <dbReference type="ARBA" id="ARBA00041912"/>
    </source>
</evidence>
<evidence type="ECO:0000256" key="2">
    <source>
        <dbReference type="ARBA" id="ARBA00005851"/>
    </source>
</evidence>
<evidence type="ECO:0000256" key="8">
    <source>
        <dbReference type="ARBA" id="ARBA00038932"/>
    </source>
</evidence>
<dbReference type="EC" id="5.3.3.12" evidence="8"/>
<sequence>MPASQHSIDGWVPELISPLNLCPPPAKKLPLASDKDQIATTIVNRTKKEVIQAILPPSPADSMLLESPQHPVPSPTTTEERKIMREIDRGAPGDQAIFSELKTPEQKEFAKRKSQHYNEAFACREPNSSARERVCRESIVMADVRTNVIIQDEYTFITDLSYTLSSRYQRPESSILVAVTHSACLLFGGSFDPAYTMTITALPSQVQQVTNKRNAALLQKNMEEALGVAPDRGLIKFMAIPEENLATNGKTAAGEIEELELAENGGRKTTSRKSSAPNLHPKGSKRKSTRSLRNLPISLSTHDEQMTPPPSDHKGSPPPMPPMPTSPSTMDKKVEKIRKMSKRKSFMNSILGRT</sequence>
<evidence type="ECO:0000256" key="4">
    <source>
        <dbReference type="ARBA" id="ARBA00022525"/>
    </source>
</evidence>
<comment type="catalytic activity">
    <reaction evidence="7">
        <text>L-dopachrome = 5,6-dihydroxyindole-2-carboxylate</text>
        <dbReference type="Rhea" id="RHEA:13041"/>
        <dbReference type="ChEBI" id="CHEBI:16875"/>
        <dbReference type="ChEBI" id="CHEBI:57509"/>
        <dbReference type="EC" id="5.3.3.12"/>
    </reaction>
</comment>
<accession>A0ABR4P7Y9</accession>
<proteinExistence type="inferred from homology"/>
<dbReference type="InterPro" id="IPR001398">
    <property type="entry name" value="Macrophage_inhib_fac"/>
</dbReference>
<keyword evidence="15" id="KW-1185">Reference proteome</keyword>
<evidence type="ECO:0000256" key="7">
    <source>
        <dbReference type="ARBA" id="ARBA00036823"/>
    </source>
</evidence>
<name>A0ABR4P7Y9_9HELO</name>
<comment type="caution">
    <text evidence="14">The sequence shown here is derived from an EMBL/GenBank/DDBJ whole genome shotgun (WGS) entry which is preliminary data.</text>
</comment>